<accession>A0ABQ1RLR4</accession>
<sequence>MKKIAVFTGTRADYGLLYYLLKGIEKDPDLTLQLIVSGGHLSPEFGDTWKSIVRDGFSIDARVEMLLSSDTSVGIAKSMGIGIVGFADALNRLSPDCLVILGDRFETLAIAQTALVMSIPMCHIHGGELTQGAYDDSIRHALTKMATWHFVATDTYRNRVIQLGEAPERVFNVGAVGLDHITQTPLLSQSELSESLGGTLSSPYFLVTYHPVTSGEEDSITAFRNVLEVLDNYPQHQVLLTYPNADNGGRALIKMIETCQAQNPTKVVAVKSLGTLRYLSAVRHAQVVIGNSSSGITEVPTLKVPTLNIGSRQLGRISASSVLHCDISYDAIDSGLKTALSDDFRQQCRQTVNPYGQGQASDAIIKVLKTKDLISTKAFYDLKFET</sequence>
<dbReference type="RefSeq" id="WP_099036303.1">
    <property type="nucleotide sequence ID" value="NZ_BMGJ01000013.1"/>
</dbReference>
<dbReference type="Pfam" id="PF02350">
    <property type="entry name" value="Epimerase_2"/>
    <property type="match status" value="1"/>
</dbReference>
<dbReference type="InterPro" id="IPR029767">
    <property type="entry name" value="WecB-like"/>
</dbReference>
<feature type="domain" description="UDP-N-acetylglucosamine 2-epimerase" evidence="1">
    <location>
        <begin position="24"/>
        <end position="369"/>
    </location>
</feature>
<evidence type="ECO:0000313" key="3">
    <source>
        <dbReference type="Proteomes" id="UP000614272"/>
    </source>
</evidence>
<dbReference type="CDD" id="cd03786">
    <property type="entry name" value="GTB_UDP-GlcNAc_2-Epimerase"/>
    <property type="match status" value="1"/>
</dbReference>
<dbReference type="PANTHER" id="PTHR43174:SF3">
    <property type="entry name" value="UDP-N-ACETYLGLUCOSAMINE 2-EPIMERASE"/>
    <property type="match status" value="1"/>
</dbReference>
<reference evidence="3" key="1">
    <citation type="journal article" date="2019" name="Int. J. Syst. Evol. Microbiol.">
        <title>The Global Catalogue of Microorganisms (GCM) 10K type strain sequencing project: providing services to taxonomists for standard genome sequencing and annotation.</title>
        <authorList>
            <consortium name="The Broad Institute Genomics Platform"/>
            <consortium name="The Broad Institute Genome Sequencing Center for Infectious Disease"/>
            <person name="Wu L."/>
            <person name="Ma J."/>
        </authorList>
    </citation>
    <scope>NUCLEOTIDE SEQUENCE [LARGE SCALE GENOMIC DNA]</scope>
    <source>
        <strain evidence="3">CGMCC 1.12923</strain>
    </source>
</reference>
<keyword evidence="3" id="KW-1185">Reference proteome</keyword>
<proteinExistence type="predicted"/>
<organism evidence="2 3">
    <name type="scientific">Lacimicrobium alkaliphilum</name>
    <dbReference type="NCBI Taxonomy" id="1526571"/>
    <lineage>
        <taxon>Bacteria</taxon>
        <taxon>Pseudomonadati</taxon>
        <taxon>Pseudomonadota</taxon>
        <taxon>Gammaproteobacteria</taxon>
        <taxon>Alteromonadales</taxon>
        <taxon>Alteromonadaceae</taxon>
        <taxon>Lacimicrobium</taxon>
    </lineage>
</organism>
<dbReference type="InterPro" id="IPR003331">
    <property type="entry name" value="UDP_GlcNAc_Epimerase_2_dom"/>
</dbReference>
<dbReference type="Proteomes" id="UP000614272">
    <property type="component" value="Unassembled WGS sequence"/>
</dbReference>
<name>A0ABQ1RLR4_9ALTE</name>
<dbReference type="EMBL" id="BMGJ01000013">
    <property type="protein sequence ID" value="GGD72556.1"/>
    <property type="molecule type" value="Genomic_DNA"/>
</dbReference>
<protein>
    <submittedName>
        <fullName evidence="2">UDP-N-acetyl glucosamine 2-epimerase</fullName>
    </submittedName>
</protein>
<dbReference type="NCBIfam" id="TIGR03568">
    <property type="entry name" value="NeuC_NnaA"/>
    <property type="match status" value="1"/>
</dbReference>
<dbReference type="Gene3D" id="3.40.50.2000">
    <property type="entry name" value="Glycogen Phosphorylase B"/>
    <property type="match status" value="2"/>
</dbReference>
<dbReference type="PANTHER" id="PTHR43174">
    <property type="entry name" value="UDP-N-ACETYLGLUCOSAMINE 2-EPIMERASE"/>
    <property type="match status" value="1"/>
</dbReference>
<dbReference type="SUPFAM" id="SSF53756">
    <property type="entry name" value="UDP-Glycosyltransferase/glycogen phosphorylase"/>
    <property type="match status" value="1"/>
</dbReference>
<gene>
    <name evidence="2" type="ORF">GCM10011357_29480</name>
</gene>
<evidence type="ECO:0000313" key="2">
    <source>
        <dbReference type="EMBL" id="GGD72556.1"/>
    </source>
</evidence>
<dbReference type="InterPro" id="IPR020004">
    <property type="entry name" value="UDP-GlcNAc_Epase"/>
</dbReference>
<comment type="caution">
    <text evidence="2">The sequence shown here is derived from an EMBL/GenBank/DDBJ whole genome shotgun (WGS) entry which is preliminary data.</text>
</comment>
<evidence type="ECO:0000259" key="1">
    <source>
        <dbReference type="Pfam" id="PF02350"/>
    </source>
</evidence>